<accession>X1HV48</accession>
<name>X1HV48_9ZZZZ</name>
<dbReference type="NCBIfam" id="NF038399">
    <property type="entry name" value="NH_RiPP_Os17"/>
    <property type="match status" value="1"/>
</dbReference>
<organism evidence="1">
    <name type="scientific">marine sediment metagenome</name>
    <dbReference type="NCBI Taxonomy" id="412755"/>
    <lineage>
        <taxon>unclassified sequences</taxon>
        <taxon>metagenomes</taxon>
        <taxon>ecological metagenomes</taxon>
    </lineage>
</organism>
<evidence type="ECO:0008006" key="2">
    <source>
        <dbReference type="Google" id="ProtNLM"/>
    </source>
</evidence>
<proteinExistence type="predicted"/>
<comment type="caution">
    <text evidence="1">The sequence shown here is derived from an EMBL/GenBank/DDBJ whole genome shotgun (WGS) entry which is preliminary data.</text>
</comment>
<feature type="non-terminal residue" evidence="1">
    <location>
        <position position="79"/>
    </location>
</feature>
<sequence>MTKVVEVTRGKVSGEVVSGREELLAVLKRAATEPEFLARLAQNPHRALKEYYTLTAEERAALASGDIRKIEAWVGKLDK</sequence>
<dbReference type="EMBL" id="BARU01017214">
    <property type="protein sequence ID" value="GAH57699.1"/>
    <property type="molecule type" value="Genomic_DNA"/>
</dbReference>
<reference evidence="1" key="1">
    <citation type="journal article" date="2014" name="Front. Microbiol.">
        <title>High frequency of phylogenetically diverse reductive dehalogenase-homologous genes in deep subseafloor sedimentary metagenomes.</title>
        <authorList>
            <person name="Kawai M."/>
            <person name="Futagami T."/>
            <person name="Toyoda A."/>
            <person name="Takaki Y."/>
            <person name="Nishi S."/>
            <person name="Hori S."/>
            <person name="Arai W."/>
            <person name="Tsubouchi T."/>
            <person name="Morono Y."/>
            <person name="Uchiyama I."/>
            <person name="Ito T."/>
            <person name="Fujiyama A."/>
            <person name="Inagaki F."/>
            <person name="Takami H."/>
        </authorList>
    </citation>
    <scope>NUCLEOTIDE SEQUENCE</scope>
    <source>
        <strain evidence="1">Expedition CK06-06</strain>
    </source>
</reference>
<gene>
    <name evidence="1" type="ORF">S03H2_28569</name>
</gene>
<protein>
    <recommendedName>
        <fullName evidence="2">Extradiol ring-cleavage dioxygenase LigAB LigA subunit domain-containing protein</fullName>
    </recommendedName>
</protein>
<dbReference type="AlphaFoldDB" id="X1HV48"/>
<evidence type="ECO:0000313" key="1">
    <source>
        <dbReference type="EMBL" id="GAH57699.1"/>
    </source>
</evidence>